<dbReference type="Proteomes" id="UP001153069">
    <property type="component" value="Unassembled WGS sequence"/>
</dbReference>
<dbReference type="EMBL" id="CAICTM010000507">
    <property type="protein sequence ID" value="CAB9511897.1"/>
    <property type="molecule type" value="Genomic_DNA"/>
</dbReference>
<organism evidence="2 3">
    <name type="scientific">Seminavis robusta</name>
    <dbReference type="NCBI Taxonomy" id="568900"/>
    <lineage>
        <taxon>Eukaryota</taxon>
        <taxon>Sar</taxon>
        <taxon>Stramenopiles</taxon>
        <taxon>Ochrophyta</taxon>
        <taxon>Bacillariophyta</taxon>
        <taxon>Bacillariophyceae</taxon>
        <taxon>Bacillariophycidae</taxon>
        <taxon>Naviculales</taxon>
        <taxon>Naviculaceae</taxon>
        <taxon>Seminavis</taxon>
    </lineage>
</organism>
<sequence>MPGSNKTPRIRIRLSSSAKKVTPSVLTDITNLPLPLARNTSIVATENEQLRRQVASLEKENEELRVALYSQNKRSLDTASNGEPSKKARTTSHRRKLFKKWAKSVLRESAKVKLTTYDSRKTFTVVVKEPTPWSKEDFDAIFEDKGQCTPENKPTQLTTIRFESFERVQELFGGEGVEIERTGYEARAMKKPLFDSWYKAGRWDAMLQGMEIHYNSIMGSLQLQFVLVTGNSYHE</sequence>
<evidence type="ECO:0000313" key="2">
    <source>
        <dbReference type="EMBL" id="CAB9511897.1"/>
    </source>
</evidence>
<feature type="coiled-coil region" evidence="1">
    <location>
        <begin position="40"/>
        <end position="74"/>
    </location>
</feature>
<evidence type="ECO:0000313" key="3">
    <source>
        <dbReference type="Proteomes" id="UP001153069"/>
    </source>
</evidence>
<name>A0A9N8DZW7_9STRA</name>
<gene>
    <name evidence="2" type="ORF">SEMRO_508_G156850.1</name>
</gene>
<reference evidence="2" key="1">
    <citation type="submission" date="2020-06" db="EMBL/GenBank/DDBJ databases">
        <authorList>
            <consortium name="Plant Systems Biology data submission"/>
        </authorList>
    </citation>
    <scope>NUCLEOTIDE SEQUENCE</scope>
    <source>
        <strain evidence="2">D6</strain>
    </source>
</reference>
<keyword evidence="1" id="KW-0175">Coiled coil</keyword>
<comment type="caution">
    <text evidence="2">The sequence shown here is derived from an EMBL/GenBank/DDBJ whole genome shotgun (WGS) entry which is preliminary data.</text>
</comment>
<keyword evidence="3" id="KW-1185">Reference proteome</keyword>
<accession>A0A9N8DZW7</accession>
<proteinExistence type="predicted"/>
<dbReference type="AlphaFoldDB" id="A0A9N8DZW7"/>
<evidence type="ECO:0000256" key="1">
    <source>
        <dbReference type="SAM" id="Coils"/>
    </source>
</evidence>
<protein>
    <submittedName>
        <fullName evidence="2">Uncharacterized protein</fullName>
    </submittedName>
</protein>